<feature type="compositionally biased region" description="Basic residues" evidence="7">
    <location>
        <begin position="1098"/>
        <end position="1108"/>
    </location>
</feature>
<keyword evidence="4 8" id="KW-0472">Membrane</keyword>
<keyword evidence="5" id="KW-0807">Transducer</keyword>
<dbReference type="WBParaSite" id="maker-uti_cns_0010029-snap-gene-0.2-mRNA-1">
    <property type="protein sequence ID" value="maker-uti_cns_0010029-snap-gene-0.2-mRNA-1"/>
    <property type="gene ID" value="maker-uti_cns_0010029-snap-gene-0.2"/>
</dbReference>
<comment type="similarity">
    <text evidence="2">Belongs to the G protein gamma family.</text>
</comment>
<comment type="caution">
    <text evidence="6">Lacks conserved residue(s) required for the propagation of feature annotation.</text>
</comment>
<keyword evidence="3" id="KW-1003">Cell membrane</keyword>
<feature type="region of interest" description="Disordered" evidence="7">
    <location>
        <begin position="1405"/>
        <end position="1428"/>
    </location>
</feature>
<evidence type="ECO:0000256" key="6">
    <source>
        <dbReference type="PROSITE-ProRule" id="PRU00076"/>
    </source>
</evidence>
<feature type="region of interest" description="Disordered" evidence="7">
    <location>
        <begin position="269"/>
        <end position="298"/>
    </location>
</feature>
<evidence type="ECO:0000256" key="5">
    <source>
        <dbReference type="ARBA" id="ARBA00023224"/>
    </source>
</evidence>
<evidence type="ECO:0000259" key="10">
    <source>
        <dbReference type="PROSITE" id="PS50058"/>
    </source>
</evidence>
<feature type="compositionally biased region" description="Gly residues" evidence="7">
    <location>
        <begin position="203"/>
        <end position="212"/>
    </location>
</feature>
<name>A0A1I8I5R2_9PLAT</name>
<feature type="domain" description="Ig-like" evidence="11">
    <location>
        <begin position="194"/>
        <end position="267"/>
    </location>
</feature>
<dbReference type="SMART" id="SM01224">
    <property type="entry name" value="G_gamma"/>
    <property type="match status" value="2"/>
</dbReference>
<organism evidence="12 13">
    <name type="scientific">Macrostomum lignano</name>
    <dbReference type="NCBI Taxonomy" id="282301"/>
    <lineage>
        <taxon>Eukaryota</taxon>
        <taxon>Metazoa</taxon>
        <taxon>Spiralia</taxon>
        <taxon>Lophotrochozoa</taxon>
        <taxon>Platyhelminthes</taxon>
        <taxon>Rhabditophora</taxon>
        <taxon>Macrostomorpha</taxon>
        <taxon>Macrostomida</taxon>
        <taxon>Macrostomidae</taxon>
        <taxon>Macrostomum</taxon>
    </lineage>
</organism>
<feature type="compositionally biased region" description="Basic and acidic residues" evidence="7">
    <location>
        <begin position="733"/>
        <end position="751"/>
    </location>
</feature>
<dbReference type="SUPFAM" id="SSF48670">
    <property type="entry name" value="Transducin (heterotrimeric G protein), gamma chain"/>
    <property type="match status" value="2"/>
</dbReference>
<feature type="transmembrane region" description="Helical" evidence="8">
    <location>
        <begin position="370"/>
        <end position="393"/>
    </location>
</feature>
<dbReference type="PROSITE" id="PS01186">
    <property type="entry name" value="EGF_2"/>
    <property type="match status" value="1"/>
</dbReference>
<feature type="compositionally biased region" description="Basic residues" evidence="7">
    <location>
        <begin position="1473"/>
        <end position="1483"/>
    </location>
</feature>
<dbReference type="InterPro" id="IPR000742">
    <property type="entry name" value="EGF"/>
</dbReference>
<protein>
    <submittedName>
        <fullName evidence="13">EGF-like domain-containing protein</fullName>
    </submittedName>
</protein>
<dbReference type="GO" id="GO:0005834">
    <property type="term" value="C:heterotrimeric G-protein complex"/>
    <property type="evidence" value="ECO:0007669"/>
    <property type="project" value="InterPro"/>
</dbReference>
<feature type="region of interest" description="Disordered" evidence="7">
    <location>
        <begin position="54"/>
        <end position="106"/>
    </location>
</feature>
<dbReference type="InterPro" id="IPR036284">
    <property type="entry name" value="GGL_sf"/>
</dbReference>
<evidence type="ECO:0000259" key="9">
    <source>
        <dbReference type="PROSITE" id="PS50026"/>
    </source>
</evidence>
<feature type="compositionally biased region" description="Low complexity" evidence="7">
    <location>
        <begin position="798"/>
        <end position="821"/>
    </location>
</feature>
<feature type="compositionally biased region" description="Basic and acidic residues" evidence="7">
    <location>
        <begin position="823"/>
        <end position="835"/>
    </location>
</feature>
<feature type="domain" description="G protein gamma" evidence="10">
    <location>
        <begin position="1348"/>
        <end position="1409"/>
    </location>
</feature>
<feature type="region of interest" description="Disordered" evidence="7">
    <location>
        <begin position="1964"/>
        <end position="2024"/>
    </location>
</feature>
<evidence type="ECO:0000256" key="1">
    <source>
        <dbReference type="ARBA" id="ARBA00004236"/>
    </source>
</evidence>
<keyword evidence="6" id="KW-1015">Disulfide bond</keyword>
<dbReference type="CDD" id="cd00096">
    <property type="entry name" value="Ig"/>
    <property type="match status" value="1"/>
</dbReference>
<dbReference type="Pfam" id="PF00631">
    <property type="entry name" value="G-gamma"/>
    <property type="match status" value="2"/>
</dbReference>
<dbReference type="InterPro" id="IPR001770">
    <property type="entry name" value="G-protein_gamma"/>
</dbReference>
<dbReference type="PROSITE" id="PS00022">
    <property type="entry name" value="EGF_1"/>
    <property type="match status" value="1"/>
</dbReference>
<keyword evidence="8" id="KW-0812">Transmembrane</keyword>
<evidence type="ECO:0000256" key="8">
    <source>
        <dbReference type="SAM" id="Phobius"/>
    </source>
</evidence>
<comment type="subcellular location">
    <subcellularLocation>
        <location evidence="1">Cell membrane</location>
    </subcellularLocation>
</comment>
<feature type="region of interest" description="Disordered" evidence="7">
    <location>
        <begin position="197"/>
        <end position="217"/>
    </location>
</feature>
<keyword evidence="8" id="KW-1133">Transmembrane helix</keyword>
<evidence type="ECO:0000256" key="4">
    <source>
        <dbReference type="ARBA" id="ARBA00023136"/>
    </source>
</evidence>
<dbReference type="Gene3D" id="4.10.260.10">
    <property type="entry name" value="Transducin (heterotrimeric G protein), gamma chain"/>
    <property type="match status" value="2"/>
</dbReference>
<dbReference type="PROSITE" id="PS50058">
    <property type="entry name" value="G_PROTEIN_GAMMA"/>
    <property type="match status" value="2"/>
</dbReference>
<feature type="region of interest" description="Disordered" evidence="7">
    <location>
        <begin position="1095"/>
        <end position="1117"/>
    </location>
</feature>
<reference evidence="13" key="1">
    <citation type="submission" date="2016-11" db="UniProtKB">
        <authorList>
            <consortium name="WormBaseParasite"/>
        </authorList>
    </citation>
    <scope>IDENTIFICATION</scope>
</reference>
<feature type="disulfide bond" evidence="6">
    <location>
        <begin position="313"/>
        <end position="330"/>
    </location>
</feature>
<dbReference type="GO" id="GO:0031681">
    <property type="term" value="F:G-protein beta-subunit binding"/>
    <property type="evidence" value="ECO:0007669"/>
    <property type="project" value="InterPro"/>
</dbReference>
<feature type="transmembrane region" description="Helical" evidence="8">
    <location>
        <begin position="1020"/>
        <end position="1042"/>
    </location>
</feature>
<evidence type="ECO:0000256" key="7">
    <source>
        <dbReference type="SAM" id="MobiDB-lite"/>
    </source>
</evidence>
<dbReference type="SUPFAM" id="SSF57196">
    <property type="entry name" value="EGF/Laminin"/>
    <property type="match status" value="1"/>
</dbReference>
<sequence>AEAKGDSAIGVAASWQQQQVELRIADAGTKDKPGIAQRCSAATSLILKIAPQESTKLKSTHAPSAPATTTQQFPSPKKRLNPKLAEQPAANSEAGGVGDHREQQAEAEDRQMLAILLAAALARLAGGRSPPPPPPQGVSRYAIELEVNYVLDVLPCRQTKTEEEFSTRVEKRVRRRDNEPEWRRAASWSVRQLPRLLPMSEPRGGGGGGGGQCRSNGRNLVLSNVREGGGRDETQHQLVSTLRISRILERDSGNYTCRAREQSRINSEMGLCGRRSPTRTADSVQPQEPKPSPPAVTPLPAEWRKPSCPAFYCLNNGTCSRQSVSSPPACNCSRPYWGARCERVDTGPFRNFSETCRGKVLDCFHRTDRILTVTGIGLLLTMLLLILLISWYLSRQRRRDFDFWRRSKRENERSQCVQAGCGPQCSRTVGTDVEHDLFVVDSLEQHLGEEAWPMQRIRRSVGGGSGACRTTDIDTDEGVVVVANSGSGTGTAASEASAAARLSACRCRGAATSNSIVVVDNWLPGHAGIPGNEAVDEIAKRGSTLAQGTAPVPLAAAQAAVRRHCLARWHQIYNAVATEAASTSSLAWHLACTAGRLPPPPTSDLTRRQERLICQLRADRCPALRGFQAAIGVDVAPICRFCGDGEETAAHLLISCPALTPHRCRLWGPSPEPAAVFENCVAVLNFLGKAGARPPRHGKLPLVVPVAADYVAVASAVPVAFPRRAAAAAQDAAEEHLQAEQDAHGRAHHDQAEALGAQEGPPEGVALGHEAVQRPDPRLQLAGAEEEQRQQRGGDGSPGRQQGGQAEQQAAGQQAAASVGAQRRREDGHGQEKQAGHGAGVEQRPHQRLRQPADPSLGCRRIRRGGRRVGESAGHQQAVDEAGLELVEVLRLLPLLLALLPPLLQRDCGDGEAAAPRRRGGPAEIVWPGRRRRLSVRVAFRPADVGIGSVQVLQVAAVGVPAVQDDAGGVDHEDEHCQEQQGAGQAAGALAGRLHGDRWRLRTRSLRLQLRQPLVAVRRLQLLLLMMPGAGAPVVLVLVLVLSRGRSRRFRRPMPSLQLVQPQLPSPWIFQKAIVTLSVFAFSIVYSVQPGHVDSSTQRHRARRRRGSGRGSESRHRVRNVAPALLTPSASAAVAVATPTAEPAGTVVDAQRQEELPLSQLLLILLVPDRPRKLSVRELGVSLLLLPSASSPSPRRPLDTEQLPVLHGDALQAGGSSSGGVFSVFLDSCDGGGTEVGGPKSEMFCTLGSHDRLAAAASRFCRRCSRRSSSRSRRSAAAASSPTSQLPRRCCLRLRCCCFRDCCCCGSSCGAGRLLDHWSSLSLSVLLRAPAVSPLSEFQWALSGNLQAMSSIAQQKKIVEQLRSEASMVCKPVSECVKDMIGFMNSNKDRDFLVSGFASKKDNPFQEKGGYLKSSSKSRGRSRRFRRPMPSLQLVQPQLPSPWIFQKAIVTLSVFAFSIVYSVQPGHVDSSTQRHRARRRRGSGRGSESRHRVRNVAPALLTPSASAAVAVATPTAEPAGTVVDAQRQEELPLSQLLLILLVPDRPRKLSVRELGVSLLLLPSASSPSPRRPLDTEQLPVLHGDALQAGGSSSGGVFSVFLDSCDGGGTEVGGPKSEMFCTLGSHDRLAAAASRFCRRCSRRSSSRSRRSAAAASSPTSQLPRRCCLRLRCCCFRDCCCCGSSCGAGRLLDHWSSLSLSVLLRAPAVSPLSEFQWALSGNLQAMSSIAQQKKIVEQLRSEASMVCKPVSECVKDMIGFMNSNKDRDFLVSGFASKKDNPFQEKGGSGLLEHLSQQHQAKASALRWPWRRFFKQFNVSALDNASLHAVDEVGQLQQFVLVRFSFQTGARLSFQCALSVSCSSCFLESVPLPESRLRSFTPEEEAPDWPVGVSEASEPPHRPSRRSHTLRLFLIFEDGDFDAEAAARAGAGAGISCADDVGWPAAAASRLLDRTCAGGQVRESLLRPDATGADGDQLDRSCGTSRRRRARGQQNLLRADEGHRPAGHAGQRGADQIRGRQGEGDTADGDALAAECGRLAGLELEHLRQRPVGPVNRQAALRLRLSWEFGEAARSRSAGRSIGWSRARLCSECGRAIGWRCSEAGEADGEGDGEYAADDDGCCWCCACSGAALNADEPVRLPMETALETGPFESTASLPLDLLPRLNNRRFNFLTVGTVALRLEAACCCSGCCSRQAGRFPALLTDSSVGLNPAVVTEAARRLRILPDGLQLAESLRLADSRGFVRHLSPWDDHLSDWGIPVVQQEHQRLVGVANGTGAG</sequence>
<feature type="compositionally biased region" description="Basic residues" evidence="7">
    <location>
        <begin position="1416"/>
        <end position="1427"/>
    </location>
</feature>
<dbReference type="PROSITE" id="PS50835">
    <property type="entry name" value="IG_LIKE"/>
    <property type="match status" value="1"/>
</dbReference>
<feature type="region of interest" description="Disordered" evidence="7">
    <location>
        <begin position="783"/>
        <end position="862"/>
    </location>
</feature>
<dbReference type="PANTHER" id="PTHR13809">
    <property type="entry name" value="GUANINE NUCLEOTIDE-BINDING PROTEIN GAMMA SUBUNIT"/>
    <property type="match status" value="1"/>
</dbReference>
<evidence type="ECO:0000313" key="13">
    <source>
        <dbReference type="WBParaSite" id="maker-uti_cns_0010029-snap-gene-0.2-mRNA-1"/>
    </source>
</evidence>
<dbReference type="CDD" id="cd00068">
    <property type="entry name" value="GGL"/>
    <property type="match status" value="2"/>
</dbReference>
<feature type="region of interest" description="Disordered" evidence="7">
    <location>
        <begin position="731"/>
        <end position="751"/>
    </location>
</feature>
<feature type="domain" description="EGF-like" evidence="9">
    <location>
        <begin position="304"/>
        <end position="342"/>
    </location>
</feature>
<evidence type="ECO:0000256" key="2">
    <source>
        <dbReference type="ARBA" id="ARBA00007431"/>
    </source>
</evidence>
<feature type="region of interest" description="Disordered" evidence="7">
    <location>
        <begin position="1877"/>
        <end position="1902"/>
    </location>
</feature>
<dbReference type="InterPro" id="IPR007110">
    <property type="entry name" value="Ig-like_dom"/>
</dbReference>
<evidence type="ECO:0000313" key="12">
    <source>
        <dbReference type="Proteomes" id="UP000095280"/>
    </source>
</evidence>
<evidence type="ECO:0000256" key="3">
    <source>
        <dbReference type="ARBA" id="ARBA00022475"/>
    </source>
</evidence>
<accession>A0A1I8I5R2</accession>
<proteinExistence type="inferred from homology"/>
<evidence type="ECO:0000259" key="11">
    <source>
        <dbReference type="PROSITE" id="PS50835"/>
    </source>
</evidence>
<feature type="disulfide bond" evidence="6">
    <location>
        <begin position="332"/>
        <end position="341"/>
    </location>
</feature>
<feature type="region of interest" description="Disordered" evidence="7">
    <location>
        <begin position="1468"/>
        <end position="1492"/>
    </location>
</feature>
<feature type="domain" description="G protein gamma" evidence="10">
    <location>
        <begin position="1723"/>
        <end position="1789"/>
    </location>
</feature>
<dbReference type="Proteomes" id="UP000095280">
    <property type="component" value="Unplaced"/>
</dbReference>
<feature type="compositionally biased region" description="Pro residues" evidence="7">
    <location>
        <begin position="288"/>
        <end position="297"/>
    </location>
</feature>
<dbReference type="PROSITE" id="PS50026">
    <property type="entry name" value="EGF_3"/>
    <property type="match status" value="1"/>
</dbReference>
<keyword evidence="12" id="KW-1185">Reference proteome</keyword>
<feature type="compositionally biased region" description="Low complexity" evidence="7">
    <location>
        <begin position="60"/>
        <end position="70"/>
    </location>
</feature>
<dbReference type="GO" id="GO:0007186">
    <property type="term" value="P:G protein-coupled receptor signaling pathway"/>
    <property type="evidence" value="ECO:0007669"/>
    <property type="project" value="InterPro"/>
</dbReference>
<dbReference type="SMART" id="SM00224">
    <property type="entry name" value="GGL"/>
    <property type="match status" value="2"/>
</dbReference>
<dbReference type="InterPro" id="IPR015898">
    <property type="entry name" value="G-protein_gamma-like_dom"/>
</dbReference>
<keyword evidence="6" id="KW-0245">EGF-like domain</keyword>